<dbReference type="GO" id="GO:1902201">
    <property type="term" value="P:negative regulation of bacterial-type flagellum-dependent cell motility"/>
    <property type="evidence" value="ECO:0007669"/>
    <property type="project" value="TreeGrafter"/>
</dbReference>
<feature type="transmembrane region" description="Helical" evidence="4">
    <location>
        <begin position="12"/>
        <end position="31"/>
    </location>
</feature>
<dbReference type="eggNOG" id="COG3706">
    <property type="taxonomic scope" value="Bacteria"/>
</dbReference>
<proteinExistence type="predicted"/>
<dbReference type="HOGENOM" id="CLU_000445_134_2_4"/>
<dbReference type="InterPro" id="IPR029787">
    <property type="entry name" value="Nucleotide_cyclase"/>
</dbReference>
<evidence type="ECO:0000313" key="6">
    <source>
        <dbReference type="EMBL" id="ACS22281.1"/>
    </source>
</evidence>
<reference evidence="6" key="1">
    <citation type="submission" date="2009-06" db="EMBL/GenBank/DDBJ databases">
        <title>Complete sequence of chromosome 2 of Variovorax paradoxus S110.</title>
        <authorList>
            <consortium name="US DOE Joint Genome Institute"/>
            <person name="Lucas S."/>
            <person name="Copeland A."/>
            <person name="Lapidus A."/>
            <person name="Glavina del Rio T."/>
            <person name="Tice H."/>
            <person name="Bruce D."/>
            <person name="Goodwin L."/>
            <person name="Pitluck S."/>
            <person name="Chertkov O."/>
            <person name="Brettin T."/>
            <person name="Detter J.C."/>
            <person name="Han C."/>
            <person name="Larimer F."/>
            <person name="Land M."/>
            <person name="Hauser L."/>
            <person name="Kyrpides N."/>
            <person name="Ovchinnikova G."/>
            <person name="Orwin P."/>
            <person name="Leadbetter J.R."/>
            <person name="Spain J.C."/>
            <person name="Han J.I."/>
        </authorList>
    </citation>
    <scope>NUCLEOTIDE SEQUENCE</scope>
    <source>
        <strain evidence="6">S110</strain>
    </source>
</reference>
<dbReference type="STRING" id="543728.Vapar_5691"/>
<dbReference type="SUPFAM" id="SSF55073">
    <property type="entry name" value="Nucleotide cyclase"/>
    <property type="match status" value="1"/>
</dbReference>
<dbReference type="InterPro" id="IPR054327">
    <property type="entry name" value="His-kinase-like_sensor"/>
</dbReference>
<dbReference type="CDD" id="cd12915">
    <property type="entry name" value="PDC2_DGC_like"/>
    <property type="match status" value="1"/>
</dbReference>
<dbReference type="InterPro" id="IPR000160">
    <property type="entry name" value="GGDEF_dom"/>
</dbReference>
<dbReference type="OrthoDB" id="9813903at2"/>
<dbReference type="EMBL" id="CP001636">
    <property type="protein sequence ID" value="ACS22281.1"/>
    <property type="molecule type" value="Genomic_DNA"/>
</dbReference>
<dbReference type="InterPro" id="IPR043128">
    <property type="entry name" value="Rev_trsase/Diguanyl_cyclase"/>
</dbReference>
<dbReference type="Pfam" id="PF22588">
    <property type="entry name" value="dCache_1_like"/>
    <property type="match status" value="1"/>
</dbReference>
<dbReference type="EC" id="2.7.7.65" evidence="1"/>
<organism evidence="6">
    <name type="scientific">Variovorax paradoxus (strain S110)</name>
    <dbReference type="NCBI Taxonomy" id="543728"/>
    <lineage>
        <taxon>Bacteria</taxon>
        <taxon>Pseudomonadati</taxon>
        <taxon>Pseudomonadota</taxon>
        <taxon>Betaproteobacteria</taxon>
        <taxon>Burkholderiales</taxon>
        <taxon>Comamonadaceae</taxon>
        <taxon>Variovorax</taxon>
    </lineage>
</organism>
<dbReference type="PANTHER" id="PTHR45138">
    <property type="entry name" value="REGULATORY COMPONENTS OF SENSORY TRANSDUCTION SYSTEM"/>
    <property type="match status" value="1"/>
</dbReference>
<comment type="catalytic activity">
    <reaction evidence="2">
        <text>2 GTP = 3',3'-c-di-GMP + 2 diphosphate</text>
        <dbReference type="Rhea" id="RHEA:24898"/>
        <dbReference type="ChEBI" id="CHEBI:33019"/>
        <dbReference type="ChEBI" id="CHEBI:37565"/>
        <dbReference type="ChEBI" id="CHEBI:58805"/>
        <dbReference type="EC" id="2.7.7.65"/>
    </reaction>
</comment>
<dbReference type="PROSITE" id="PS50887">
    <property type="entry name" value="GGDEF"/>
    <property type="match status" value="1"/>
</dbReference>
<gene>
    <name evidence="6" type="ordered locus">Vapar_5691</name>
</gene>
<dbReference type="CDD" id="cd12914">
    <property type="entry name" value="PDC1_DGC_like"/>
    <property type="match status" value="1"/>
</dbReference>
<evidence type="ECO:0000256" key="1">
    <source>
        <dbReference type="ARBA" id="ARBA00012528"/>
    </source>
</evidence>
<dbReference type="SMART" id="SM00267">
    <property type="entry name" value="GGDEF"/>
    <property type="match status" value="1"/>
</dbReference>
<feature type="transmembrane region" description="Helical" evidence="4">
    <location>
        <begin position="286"/>
        <end position="307"/>
    </location>
</feature>
<dbReference type="Gene3D" id="3.30.450.20">
    <property type="entry name" value="PAS domain"/>
    <property type="match status" value="2"/>
</dbReference>
<dbReference type="GO" id="GO:0005886">
    <property type="term" value="C:plasma membrane"/>
    <property type="evidence" value="ECO:0007669"/>
    <property type="project" value="TreeGrafter"/>
</dbReference>
<dbReference type="CDD" id="cd01949">
    <property type="entry name" value="GGDEF"/>
    <property type="match status" value="1"/>
</dbReference>
<keyword evidence="4" id="KW-0812">Transmembrane</keyword>
<feature type="domain" description="GGDEF" evidence="5">
    <location>
        <begin position="368"/>
        <end position="507"/>
    </location>
</feature>
<accession>C5CZH7</accession>
<protein>
    <recommendedName>
        <fullName evidence="1">diguanylate cyclase</fullName>
        <ecNumber evidence="1">2.7.7.65</ecNumber>
    </recommendedName>
</protein>
<evidence type="ECO:0000256" key="2">
    <source>
        <dbReference type="ARBA" id="ARBA00034247"/>
    </source>
</evidence>
<keyword evidence="3" id="KW-0175">Coiled coil</keyword>
<dbReference type="Gene3D" id="3.30.70.270">
    <property type="match status" value="1"/>
</dbReference>
<dbReference type="InterPro" id="IPR050469">
    <property type="entry name" value="Diguanylate_Cyclase"/>
</dbReference>
<dbReference type="NCBIfam" id="TIGR00254">
    <property type="entry name" value="GGDEF"/>
    <property type="match status" value="1"/>
</dbReference>
<keyword evidence="4" id="KW-1133">Transmembrane helix</keyword>
<evidence type="ECO:0000256" key="4">
    <source>
        <dbReference type="SAM" id="Phobius"/>
    </source>
</evidence>
<evidence type="ECO:0000259" key="5">
    <source>
        <dbReference type="PROSITE" id="PS50887"/>
    </source>
</evidence>
<dbReference type="Pfam" id="PF00990">
    <property type="entry name" value="GGDEF"/>
    <property type="match status" value="1"/>
</dbReference>
<dbReference type="GO" id="GO:0052621">
    <property type="term" value="F:diguanylate cyclase activity"/>
    <property type="evidence" value="ECO:0007669"/>
    <property type="project" value="UniProtKB-EC"/>
</dbReference>
<keyword evidence="4" id="KW-0472">Membrane</keyword>
<feature type="coiled-coil region" evidence="3">
    <location>
        <begin position="313"/>
        <end position="340"/>
    </location>
</feature>
<dbReference type="GO" id="GO:0043709">
    <property type="term" value="P:cell adhesion involved in single-species biofilm formation"/>
    <property type="evidence" value="ECO:0007669"/>
    <property type="project" value="TreeGrafter"/>
</dbReference>
<dbReference type="KEGG" id="vap:Vapar_5691"/>
<dbReference type="FunFam" id="3.30.70.270:FF:000001">
    <property type="entry name" value="Diguanylate cyclase domain protein"/>
    <property type="match status" value="1"/>
</dbReference>
<name>C5CZH7_VARPS</name>
<dbReference type="AlphaFoldDB" id="C5CZH7"/>
<sequence length="512" mass="56150" precursor="true">MIRGPSITARTMAFVAVVCLSLLAIDFWNSWEARTDQLQQMNVATSNLSRAMAQQADDTIKKADTVLVGMVERVEHDGTDPSDVARLRQLLALRVAELPQLDGLHIYDQDGNWIANSRPTRPENLNNADREYFAFHRTHAERGPHIGIPVQSRTSGRLLVPVSRRINHADGSFAGVALATIHVDFFSRFYDSLDIGQAGAVALVLENGTMMTRRPYSPDMVGRNMLETQLFRSYAAHGPVGTAYIKSAQDGVTRLNSFRRLDNYPLFVSAALSKDEILANWWRDTLWHSGGVVLLSLIVGFIGWRLVRQFQLQTRTEAELRQARDALETLNKTLNTLAMEDGLTGLANRRQFDVALDSEYSRAARNASTLALIMMDVDCFKQYNDIYGHAAGDECLQTIGRTIARVASRRPGDLAARYGGEELAVLLPNTDVAGAVMLAERIRSAVRELKIEHAGTADGFVTLSAGVDALSPQAGIGGQPKELIRSADKALYAAKSGGRNRVCASTGQPLAA</sequence>
<dbReference type="PANTHER" id="PTHR45138:SF9">
    <property type="entry name" value="DIGUANYLATE CYCLASE DGCM-RELATED"/>
    <property type="match status" value="1"/>
</dbReference>
<evidence type="ECO:0000256" key="3">
    <source>
        <dbReference type="SAM" id="Coils"/>
    </source>
</evidence>